<organism evidence="2">
    <name type="scientific">Tanacetum cinerariifolium</name>
    <name type="common">Dalmatian daisy</name>
    <name type="synonym">Chrysanthemum cinerariifolium</name>
    <dbReference type="NCBI Taxonomy" id="118510"/>
    <lineage>
        <taxon>Eukaryota</taxon>
        <taxon>Viridiplantae</taxon>
        <taxon>Streptophyta</taxon>
        <taxon>Embryophyta</taxon>
        <taxon>Tracheophyta</taxon>
        <taxon>Spermatophyta</taxon>
        <taxon>Magnoliopsida</taxon>
        <taxon>eudicotyledons</taxon>
        <taxon>Gunneridae</taxon>
        <taxon>Pentapetalae</taxon>
        <taxon>asterids</taxon>
        <taxon>campanulids</taxon>
        <taxon>Asterales</taxon>
        <taxon>Asteraceae</taxon>
        <taxon>Asteroideae</taxon>
        <taxon>Anthemideae</taxon>
        <taxon>Anthemidinae</taxon>
        <taxon>Tanacetum</taxon>
    </lineage>
</organism>
<dbReference type="EMBL" id="BKCJ010003978">
    <property type="protein sequence ID" value="GEU58304.1"/>
    <property type="molecule type" value="Genomic_DNA"/>
</dbReference>
<proteinExistence type="predicted"/>
<gene>
    <name evidence="2" type="ORF">Tci_030282</name>
</gene>
<feature type="region of interest" description="Disordered" evidence="1">
    <location>
        <begin position="40"/>
        <end position="62"/>
    </location>
</feature>
<feature type="compositionally biased region" description="Acidic residues" evidence="1">
    <location>
        <begin position="46"/>
        <end position="56"/>
    </location>
</feature>
<comment type="caution">
    <text evidence="2">The sequence shown here is derived from an EMBL/GenBank/DDBJ whole genome shotgun (WGS) entry which is preliminary data.</text>
</comment>
<sequence length="297" mass="32182">MKILEFKTSKDKYGDNRISNSIGGLVFLVTKVGENRMSSGGVIDLTGDEDPTDEDGDTRMDDSIGVLTSLGGEISLKEKKIWESNSDNTEGTIVGEAIEACSGGIVRGSRNIVGKVGGKSVLNFESRMVRRGHRAVNNPADPLPGDILGVTTLIHTGSHYPKTYWESLPEDGCTPIYSTNGLGEQGMSCGACKLLGAEVGESWWSVSADENPIRILEDYSKPRHEGYMNTINLFIGNNVVVTHGHLVIGKRLHVRVRGVRFGGGSEGLLAGTPEPTKNNLEGHVTLRNWRIKDSNCW</sequence>
<dbReference type="AlphaFoldDB" id="A0A6L2LDN9"/>
<evidence type="ECO:0000256" key="1">
    <source>
        <dbReference type="SAM" id="MobiDB-lite"/>
    </source>
</evidence>
<reference evidence="2" key="1">
    <citation type="journal article" date="2019" name="Sci. Rep.">
        <title>Draft genome of Tanacetum cinerariifolium, the natural source of mosquito coil.</title>
        <authorList>
            <person name="Yamashiro T."/>
            <person name="Shiraishi A."/>
            <person name="Satake H."/>
            <person name="Nakayama K."/>
        </authorList>
    </citation>
    <scope>NUCLEOTIDE SEQUENCE</scope>
</reference>
<evidence type="ECO:0000313" key="2">
    <source>
        <dbReference type="EMBL" id="GEU58304.1"/>
    </source>
</evidence>
<accession>A0A6L2LDN9</accession>
<name>A0A6L2LDN9_TANCI</name>
<protein>
    <submittedName>
        <fullName evidence="2">Uncharacterized protein</fullName>
    </submittedName>
</protein>